<evidence type="ECO:0000259" key="2">
    <source>
        <dbReference type="PROSITE" id="PS51898"/>
    </source>
</evidence>
<feature type="domain" description="Tyr recombinase" evidence="2">
    <location>
        <begin position="1"/>
        <end position="171"/>
    </location>
</feature>
<organism evidence="3">
    <name type="scientific">marine sediment metagenome</name>
    <dbReference type="NCBI Taxonomy" id="412755"/>
    <lineage>
        <taxon>unclassified sequences</taxon>
        <taxon>metagenomes</taxon>
        <taxon>ecological metagenomes</taxon>
    </lineage>
</organism>
<evidence type="ECO:0000256" key="1">
    <source>
        <dbReference type="ARBA" id="ARBA00023172"/>
    </source>
</evidence>
<dbReference type="GO" id="GO:0015074">
    <property type="term" value="P:DNA integration"/>
    <property type="evidence" value="ECO:0007669"/>
    <property type="project" value="InterPro"/>
</dbReference>
<dbReference type="Gene3D" id="1.10.443.10">
    <property type="entry name" value="Intergrase catalytic core"/>
    <property type="match status" value="1"/>
</dbReference>
<dbReference type="AlphaFoldDB" id="X1A5U0"/>
<sequence>QNYRDKALITCMFQSGLSVNEICKLNYGDLEKDIEAGNLPLLIELVRQKNDAEFKTLFGADAVNYLKLYLDTRNSLESGSPLFTKWATEDRITVDAIERRLRDIAKGLDYIEVLEGEMNPARPHSLRAGFRSRLTGKVDPELIKFWMGDELGAKSRAYLNLPDEEHKDLYFNAEKYLSIETTSKEMLEGRPQVESTHLSDEYISRLSELEQRDTTLRNWVEKLSQELEGVRKENATLKEKVDSIDKFHDVTRDMTIEDVDKVTNFMKKIIENRHIKEQEELQVQEQEEQKLLTGLMKKGKLGDREKKN</sequence>
<dbReference type="GO" id="GO:0003677">
    <property type="term" value="F:DNA binding"/>
    <property type="evidence" value="ECO:0007669"/>
    <property type="project" value="InterPro"/>
</dbReference>
<feature type="non-terminal residue" evidence="3">
    <location>
        <position position="1"/>
    </location>
</feature>
<comment type="caution">
    <text evidence="3">The sequence shown here is derived from an EMBL/GenBank/DDBJ whole genome shotgun (WGS) entry which is preliminary data.</text>
</comment>
<reference evidence="3" key="1">
    <citation type="journal article" date="2014" name="Front. Microbiol.">
        <title>High frequency of phylogenetically diverse reductive dehalogenase-homologous genes in deep subseafloor sedimentary metagenomes.</title>
        <authorList>
            <person name="Kawai M."/>
            <person name="Futagami T."/>
            <person name="Toyoda A."/>
            <person name="Takaki Y."/>
            <person name="Nishi S."/>
            <person name="Hori S."/>
            <person name="Arai W."/>
            <person name="Tsubouchi T."/>
            <person name="Morono Y."/>
            <person name="Uchiyama I."/>
            <person name="Ito T."/>
            <person name="Fujiyama A."/>
            <person name="Inagaki F."/>
            <person name="Takami H."/>
        </authorList>
    </citation>
    <scope>NUCLEOTIDE SEQUENCE</scope>
    <source>
        <strain evidence="3">Expedition CK06-06</strain>
    </source>
</reference>
<evidence type="ECO:0000313" key="3">
    <source>
        <dbReference type="EMBL" id="GAG55571.1"/>
    </source>
</evidence>
<dbReference type="InterPro" id="IPR002104">
    <property type="entry name" value="Integrase_catalytic"/>
</dbReference>
<dbReference type="InterPro" id="IPR011010">
    <property type="entry name" value="DNA_brk_join_enz"/>
</dbReference>
<accession>X1A5U0</accession>
<dbReference type="SUPFAM" id="SSF56349">
    <property type="entry name" value="DNA breaking-rejoining enzymes"/>
    <property type="match status" value="1"/>
</dbReference>
<keyword evidence="1" id="KW-0233">DNA recombination</keyword>
<dbReference type="EMBL" id="BART01005952">
    <property type="protein sequence ID" value="GAG55571.1"/>
    <property type="molecule type" value="Genomic_DNA"/>
</dbReference>
<proteinExistence type="predicted"/>
<dbReference type="PROSITE" id="PS51898">
    <property type="entry name" value="TYR_RECOMBINASE"/>
    <property type="match status" value="1"/>
</dbReference>
<dbReference type="Pfam" id="PF00589">
    <property type="entry name" value="Phage_integrase"/>
    <property type="match status" value="1"/>
</dbReference>
<gene>
    <name evidence="3" type="ORF">S01H4_13516</name>
</gene>
<name>X1A5U0_9ZZZZ</name>
<protein>
    <recommendedName>
        <fullName evidence="2">Tyr recombinase domain-containing protein</fullName>
    </recommendedName>
</protein>
<dbReference type="InterPro" id="IPR013762">
    <property type="entry name" value="Integrase-like_cat_sf"/>
</dbReference>
<dbReference type="GO" id="GO:0006310">
    <property type="term" value="P:DNA recombination"/>
    <property type="evidence" value="ECO:0007669"/>
    <property type="project" value="UniProtKB-KW"/>
</dbReference>